<keyword evidence="1" id="KW-0472">Membrane</keyword>
<dbReference type="AlphaFoldDB" id="A0AAD6CR55"/>
<comment type="caution">
    <text evidence="2">The sequence shown here is derived from an EMBL/GenBank/DDBJ whole genome shotgun (WGS) entry which is preliminary data.</text>
</comment>
<evidence type="ECO:0000313" key="3">
    <source>
        <dbReference type="Proteomes" id="UP001220324"/>
    </source>
</evidence>
<keyword evidence="1" id="KW-0812">Transmembrane</keyword>
<keyword evidence="1" id="KW-1133">Transmembrane helix</keyword>
<accession>A0AAD6CR55</accession>
<protein>
    <submittedName>
        <fullName evidence="2">Uncharacterized protein</fullName>
    </submittedName>
</protein>
<feature type="transmembrane region" description="Helical" evidence="1">
    <location>
        <begin position="77"/>
        <end position="98"/>
    </location>
</feature>
<name>A0AAD6CR55_9EURO</name>
<dbReference type="Proteomes" id="UP001220324">
    <property type="component" value="Unassembled WGS sequence"/>
</dbReference>
<dbReference type="EMBL" id="JAQIZZ010000007">
    <property type="protein sequence ID" value="KAJ5533325.1"/>
    <property type="molecule type" value="Genomic_DNA"/>
</dbReference>
<sequence>MQTSNFPTEKVDAETAPRSTKDTDILQPLQFLMAARRGVQMDPSFSDMNIPEDRYINYNGDSGFKSKRSGAPLWTRFVVWLGYMSTISKIGMVSVVFIEAMDIRQTFLREKGPKGSVRAGLRQDFIFSSYLTVGLIALLYLARVYAKRYMAQLVPPHLDPLSYQYQFKSALDERGWQYREIVGRSLEDMEQIWSKDRSQVERFRVEGLMDSASNCAYDVVVILRRGARFRCLFEHR</sequence>
<organism evidence="2 3">
    <name type="scientific">Penicillium frequentans</name>
    <dbReference type="NCBI Taxonomy" id="3151616"/>
    <lineage>
        <taxon>Eukaryota</taxon>
        <taxon>Fungi</taxon>
        <taxon>Dikarya</taxon>
        <taxon>Ascomycota</taxon>
        <taxon>Pezizomycotina</taxon>
        <taxon>Eurotiomycetes</taxon>
        <taxon>Eurotiomycetidae</taxon>
        <taxon>Eurotiales</taxon>
        <taxon>Aspergillaceae</taxon>
        <taxon>Penicillium</taxon>
    </lineage>
</organism>
<proteinExistence type="predicted"/>
<evidence type="ECO:0000313" key="2">
    <source>
        <dbReference type="EMBL" id="KAJ5533325.1"/>
    </source>
</evidence>
<gene>
    <name evidence="2" type="ORF">N7494_009877</name>
</gene>
<evidence type="ECO:0000256" key="1">
    <source>
        <dbReference type="SAM" id="Phobius"/>
    </source>
</evidence>
<feature type="transmembrane region" description="Helical" evidence="1">
    <location>
        <begin position="125"/>
        <end position="142"/>
    </location>
</feature>
<reference evidence="2 3" key="1">
    <citation type="journal article" date="2023" name="IMA Fungus">
        <title>Comparative genomic study of the Penicillium genus elucidates a diverse pangenome and 15 lateral gene transfer events.</title>
        <authorList>
            <person name="Petersen C."/>
            <person name="Sorensen T."/>
            <person name="Nielsen M.R."/>
            <person name="Sondergaard T.E."/>
            <person name="Sorensen J.L."/>
            <person name="Fitzpatrick D.A."/>
            <person name="Frisvad J.C."/>
            <person name="Nielsen K.L."/>
        </authorList>
    </citation>
    <scope>NUCLEOTIDE SEQUENCE [LARGE SCALE GENOMIC DNA]</scope>
    <source>
        <strain evidence="2 3">IBT 35679</strain>
    </source>
</reference>
<keyword evidence="3" id="KW-1185">Reference proteome</keyword>